<proteinExistence type="predicted"/>
<accession>A0A6N3E1T1</accession>
<dbReference type="Pfam" id="PF00990">
    <property type="entry name" value="GGDEF"/>
    <property type="match status" value="1"/>
</dbReference>
<reference evidence="3" key="1">
    <citation type="submission" date="2019-11" db="EMBL/GenBank/DDBJ databases">
        <authorList>
            <person name="Feng L."/>
        </authorList>
    </citation>
    <scope>NUCLEOTIDE SEQUENCE</scope>
    <source>
        <strain evidence="3">ElimosumLFYP34</strain>
    </source>
</reference>
<dbReference type="InterPro" id="IPR029787">
    <property type="entry name" value="Nucleotide_cyclase"/>
</dbReference>
<dbReference type="InterPro" id="IPR001633">
    <property type="entry name" value="EAL_dom"/>
</dbReference>
<dbReference type="PANTHER" id="PTHR33121:SF79">
    <property type="entry name" value="CYCLIC DI-GMP PHOSPHODIESTERASE PDED-RELATED"/>
    <property type="match status" value="1"/>
</dbReference>
<evidence type="ECO:0000259" key="2">
    <source>
        <dbReference type="PROSITE" id="PS50887"/>
    </source>
</evidence>
<dbReference type="InterPro" id="IPR000160">
    <property type="entry name" value="GGDEF_dom"/>
</dbReference>
<dbReference type="SUPFAM" id="SSF141868">
    <property type="entry name" value="EAL domain-like"/>
    <property type="match status" value="1"/>
</dbReference>
<dbReference type="AlphaFoldDB" id="A0A6N3E1T1"/>
<evidence type="ECO:0000313" key="3">
    <source>
        <dbReference type="EMBL" id="VYU33658.1"/>
    </source>
</evidence>
<feature type="domain" description="GGDEF" evidence="2">
    <location>
        <begin position="514"/>
        <end position="642"/>
    </location>
</feature>
<dbReference type="Pfam" id="PF00563">
    <property type="entry name" value="EAL"/>
    <property type="match status" value="1"/>
</dbReference>
<protein>
    <submittedName>
        <fullName evidence="3">Oxygen sensor protein DosP</fullName>
        <ecNumber evidence="3">3.1.4.52</ecNumber>
    </submittedName>
</protein>
<dbReference type="Gene3D" id="3.30.70.270">
    <property type="match status" value="2"/>
</dbReference>
<dbReference type="GO" id="GO:0071111">
    <property type="term" value="F:cyclic-guanylate-specific phosphodiesterase activity"/>
    <property type="evidence" value="ECO:0007669"/>
    <property type="project" value="UniProtKB-EC"/>
</dbReference>
<dbReference type="PROSITE" id="PS50883">
    <property type="entry name" value="EAL"/>
    <property type="match status" value="1"/>
</dbReference>
<dbReference type="EMBL" id="CACRTR010000009">
    <property type="protein sequence ID" value="VYU33658.1"/>
    <property type="molecule type" value="Genomic_DNA"/>
</dbReference>
<dbReference type="SMART" id="SM00267">
    <property type="entry name" value="GGDEF"/>
    <property type="match status" value="1"/>
</dbReference>
<dbReference type="CDD" id="cd01949">
    <property type="entry name" value="GGDEF"/>
    <property type="match status" value="1"/>
</dbReference>
<dbReference type="InterPro" id="IPR043128">
    <property type="entry name" value="Rev_trsase/Diguanyl_cyclase"/>
</dbReference>
<evidence type="ECO:0000259" key="1">
    <source>
        <dbReference type="PROSITE" id="PS50883"/>
    </source>
</evidence>
<sequence>MKQRVKRRLLACAVILLILAFTAALGMGMTRALTGIRRSDAEQILHFYSEDIQFQLQGRLNEADALAQMALIMDRSSTAWFENAAAPLLSQEQVRYVCLIEGDTITSALPWETFGYQTGQSLRDLSYIFTLSKVVKELVIEGPVVLEGASDDRPVFLFLQPFVKDNAYLGEVALALDSEYVLGQLSLQYLSDQGYDYELWRVNPQNGGKDVIAVSGSNIDFSNAAKTSFNLPTEWNISIQPTDGWISPANRAVIISSCFAAALLMLGMACAMYQSLTRKWILKKVSTVDIQTGLYNLPGFTAALDGWLSDDSRGPVYLFYFVYESYNQVSQLIGPAEESIFLKSIPERLNAFIQSPFIAGRLGDGNFAIAVCEDMSLNQQEDFAKGVTLELLLRTRLNGKKLFLTTHYQYRHCSAGRNQAEKEITALVHSYYEHRSSESPAHRLTEKCRQLIAGQNNVTFDEYTDLEMMELSKTFNQYRKQVEQLAYFDPVFNVGNRSKYQRDANMLISYDKKRPFSLFCVDICAFSQYNQLFSADIGDRILHEVVQRLSRLFGNYLYRINGDVFLGITLSGEDETSFATKLQTLLSSPVTAGHATFTLRVRTAVCLYPANGPSPEILLDRIQSAMRYAKESGQKIMFYNDELDEIIRSEADIITRLEAAIKEETLEVWYQPIMHLATGSFSTAEALVRLPDGNGGYFSAGQAVALAERSGMVDQLGNYVLSRAGRFINAQGKALGLKNIHVNLSVQQLLVENISDHLLSIIRASGADNGQITLELTESVLIQSIEHASSTLEALRQAGIQIALDDFGVGYSSLNYLFNLPVDVIKIDRSLTQQICTSHKQRALLNSIVEMAEVNALTVVAEGVETLEEQREVAASGVQYIQGYYYARPMCEEALTKFLSQKTRASDN</sequence>
<dbReference type="SUPFAM" id="SSF55073">
    <property type="entry name" value="Nucleotide cyclase"/>
    <property type="match status" value="2"/>
</dbReference>
<gene>
    <name evidence="3" type="primary">dosP_3</name>
    <name evidence="3" type="ORF">ELLFYP34_03283</name>
</gene>
<keyword evidence="3" id="KW-0378">Hydrolase</keyword>
<name>A0A6N3E1T1_EUBLI</name>
<dbReference type="InterPro" id="IPR050706">
    <property type="entry name" value="Cyclic-di-GMP_PDE-like"/>
</dbReference>
<dbReference type="Gene3D" id="3.20.20.450">
    <property type="entry name" value="EAL domain"/>
    <property type="match status" value="1"/>
</dbReference>
<dbReference type="EC" id="3.1.4.52" evidence="3"/>
<dbReference type="NCBIfam" id="TIGR00254">
    <property type="entry name" value="GGDEF"/>
    <property type="match status" value="1"/>
</dbReference>
<dbReference type="PROSITE" id="PS50887">
    <property type="entry name" value="GGDEF"/>
    <property type="match status" value="1"/>
</dbReference>
<dbReference type="SMART" id="SM00052">
    <property type="entry name" value="EAL"/>
    <property type="match status" value="1"/>
</dbReference>
<dbReference type="CDD" id="cd01948">
    <property type="entry name" value="EAL"/>
    <property type="match status" value="1"/>
</dbReference>
<feature type="domain" description="EAL" evidence="1">
    <location>
        <begin position="650"/>
        <end position="903"/>
    </location>
</feature>
<dbReference type="InterPro" id="IPR035919">
    <property type="entry name" value="EAL_sf"/>
</dbReference>
<organism evidence="3">
    <name type="scientific">Eubacterium limosum</name>
    <dbReference type="NCBI Taxonomy" id="1736"/>
    <lineage>
        <taxon>Bacteria</taxon>
        <taxon>Bacillati</taxon>
        <taxon>Bacillota</taxon>
        <taxon>Clostridia</taxon>
        <taxon>Eubacteriales</taxon>
        <taxon>Eubacteriaceae</taxon>
        <taxon>Eubacterium</taxon>
    </lineage>
</organism>
<dbReference type="PANTHER" id="PTHR33121">
    <property type="entry name" value="CYCLIC DI-GMP PHOSPHODIESTERASE PDEF"/>
    <property type="match status" value="1"/>
</dbReference>